<dbReference type="EnsemblPlants" id="OPUNC07G20380.1">
    <property type="protein sequence ID" value="OPUNC07G20380.1"/>
    <property type="gene ID" value="OPUNC07G20380"/>
</dbReference>
<protein>
    <submittedName>
        <fullName evidence="1">Uncharacterized protein</fullName>
    </submittedName>
</protein>
<dbReference type="AlphaFoldDB" id="A0A0E0LN64"/>
<name>A0A0E0LN64_ORYPU</name>
<dbReference type="Proteomes" id="UP000026962">
    <property type="component" value="Chromosome 7"/>
</dbReference>
<organism evidence="1">
    <name type="scientific">Oryza punctata</name>
    <name type="common">Red rice</name>
    <dbReference type="NCBI Taxonomy" id="4537"/>
    <lineage>
        <taxon>Eukaryota</taxon>
        <taxon>Viridiplantae</taxon>
        <taxon>Streptophyta</taxon>
        <taxon>Embryophyta</taxon>
        <taxon>Tracheophyta</taxon>
        <taxon>Spermatophyta</taxon>
        <taxon>Magnoliopsida</taxon>
        <taxon>Liliopsida</taxon>
        <taxon>Poales</taxon>
        <taxon>Poaceae</taxon>
        <taxon>BOP clade</taxon>
        <taxon>Oryzoideae</taxon>
        <taxon>Oryzeae</taxon>
        <taxon>Oryzinae</taxon>
        <taxon>Oryza</taxon>
    </lineage>
</organism>
<proteinExistence type="predicted"/>
<dbReference type="HOGENOM" id="CLU_2675375_0_0_1"/>
<evidence type="ECO:0000313" key="2">
    <source>
        <dbReference type="Proteomes" id="UP000026962"/>
    </source>
</evidence>
<dbReference type="Gramene" id="OPUNC07G20380.1">
    <property type="protein sequence ID" value="OPUNC07G20380.1"/>
    <property type="gene ID" value="OPUNC07G20380"/>
</dbReference>
<accession>A0A0E0LN64</accession>
<sequence length="75" mass="8977">MIKACPRSRWNEDINLWRQIIVPNVPVQNRELSGYYVSLFIHTWKYNELLLPDFLLLVFQDNDVKGICLMVYETC</sequence>
<reference evidence="1" key="1">
    <citation type="submission" date="2015-04" db="UniProtKB">
        <authorList>
            <consortium name="EnsemblPlants"/>
        </authorList>
    </citation>
    <scope>IDENTIFICATION</scope>
</reference>
<dbReference type="OMA" id="ICLMVYE"/>
<reference evidence="1" key="2">
    <citation type="submission" date="2018-05" db="EMBL/GenBank/DDBJ databases">
        <title>OpunRS2 (Oryza punctata Reference Sequence Version 2).</title>
        <authorList>
            <person name="Zhang J."/>
            <person name="Kudrna D."/>
            <person name="Lee S."/>
            <person name="Talag J."/>
            <person name="Welchert J."/>
            <person name="Wing R.A."/>
        </authorList>
    </citation>
    <scope>NUCLEOTIDE SEQUENCE [LARGE SCALE GENOMIC DNA]</scope>
</reference>
<evidence type="ECO:0000313" key="1">
    <source>
        <dbReference type="EnsemblPlants" id="OPUNC07G20380.1"/>
    </source>
</evidence>
<keyword evidence="2" id="KW-1185">Reference proteome</keyword>